<evidence type="ECO:0000313" key="3">
    <source>
        <dbReference type="EMBL" id="KAA0188144.1"/>
    </source>
</evidence>
<dbReference type="InterPro" id="IPR036249">
    <property type="entry name" value="Thioredoxin-like_sf"/>
</dbReference>
<name>A0A8E0RSM0_9TREM</name>
<proteinExistence type="predicted"/>
<dbReference type="InterPro" id="IPR036339">
    <property type="entry name" value="PUB-like_dom_sf"/>
</dbReference>
<reference evidence="3" key="1">
    <citation type="submission" date="2019-05" db="EMBL/GenBank/DDBJ databases">
        <title>Annotation for the trematode Fasciolopsis buski.</title>
        <authorList>
            <person name="Choi Y.-J."/>
        </authorList>
    </citation>
    <scope>NUCLEOTIDE SEQUENCE</scope>
    <source>
        <strain evidence="3">HT</strain>
        <tissue evidence="3">Whole worm</tissue>
    </source>
</reference>
<keyword evidence="1" id="KW-1015">Disulfide bond</keyword>
<dbReference type="Pfam" id="PF00085">
    <property type="entry name" value="Thioredoxin"/>
    <property type="match status" value="1"/>
</dbReference>
<dbReference type="AlphaFoldDB" id="A0A8E0RSM0"/>
<dbReference type="SUPFAM" id="SSF143503">
    <property type="entry name" value="PUG domain-like"/>
    <property type="match status" value="1"/>
</dbReference>
<feature type="domain" description="Thioredoxin" evidence="2">
    <location>
        <begin position="1"/>
        <end position="142"/>
    </location>
</feature>
<evidence type="ECO:0000256" key="1">
    <source>
        <dbReference type="ARBA" id="ARBA00023157"/>
    </source>
</evidence>
<dbReference type="PRINTS" id="PR00421">
    <property type="entry name" value="THIOREDOXIN"/>
</dbReference>
<dbReference type="SUPFAM" id="SSF52833">
    <property type="entry name" value="Thioredoxin-like"/>
    <property type="match status" value="1"/>
</dbReference>
<comment type="caution">
    <text evidence="3">The sequence shown here is derived from an EMBL/GenBank/DDBJ whole genome shotgun (WGS) entry which is preliminary data.</text>
</comment>
<dbReference type="InterPro" id="IPR013766">
    <property type="entry name" value="Thioredoxin_domain"/>
</dbReference>
<dbReference type="Proteomes" id="UP000728185">
    <property type="component" value="Unassembled WGS sequence"/>
</dbReference>
<dbReference type="EMBL" id="LUCM01008610">
    <property type="protein sequence ID" value="KAA0188144.1"/>
    <property type="molecule type" value="Genomic_DNA"/>
</dbReference>
<evidence type="ECO:0000313" key="4">
    <source>
        <dbReference type="Proteomes" id="UP000728185"/>
    </source>
</evidence>
<protein>
    <recommendedName>
        <fullName evidence="2">Thioredoxin domain-containing protein</fullName>
    </recommendedName>
</protein>
<dbReference type="PANTHER" id="PTHR46115">
    <property type="entry name" value="THIOREDOXIN-LIKE PROTEIN 1"/>
    <property type="match status" value="1"/>
</dbReference>
<dbReference type="InterPro" id="IPR017937">
    <property type="entry name" value="Thioredoxin_CS"/>
</dbReference>
<keyword evidence="4" id="KW-1185">Reference proteome</keyword>
<sequence length="203" mass="22985">MNVFPSMKVLQTQEEFETLLDQCASQNCLLLLDFYADWCGPCRTVAPQFYKLAEEFHARHVICAKVNADHARDLCVREFVSALPTFKLYRNRECVHTVVGARIDQLRAVLDKQAMDPSIVQIMQSDDQSGQNGRKAAKILLGIFRDVVQQNRLHSTSRCLKLSDPDFQTCLLNVPGAMECLFAAGYQVGVVLVETLIHRHINM</sequence>
<dbReference type="Gene3D" id="3.40.30.10">
    <property type="entry name" value="Glutaredoxin"/>
    <property type="match status" value="1"/>
</dbReference>
<dbReference type="PROSITE" id="PS51352">
    <property type="entry name" value="THIOREDOXIN_2"/>
    <property type="match status" value="1"/>
</dbReference>
<organism evidence="3 4">
    <name type="scientific">Fasciolopsis buskii</name>
    <dbReference type="NCBI Taxonomy" id="27845"/>
    <lineage>
        <taxon>Eukaryota</taxon>
        <taxon>Metazoa</taxon>
        <taxon>Spiralia</taxon>
        <taxon>Lophotrochozoa</taxon>
        <taxon>Platyhelminthes</taxon>
        <taxon>Trematoda</taxon>
        <taxon>Digenea</taxon>
        <taxon>Plagiorchiida</taxon>
        <taxon>Echinostomata</taxon>
        <taxon>Echinostomatoidea</taxon>
        <taxon>Fasciolidae</taxon>
        <taxon>Fasciolopsis</taxon>
    </lineage>
</organism>
<dbReference type="Gene3D" id="1.20.58.2190">
    <property type="match status" value="1"/>
</dbReference>
<accession>A0A8E0RSM0</accession>
<dbReference type="CDD" id="cd02947">
    <property type="entry name" value="TRX_family"/>
    <property type="match status" value="1"/>
</dbReference>
<dbReference type="OrthoDB" id="409136at2759"/>
<gene>
    <name evidence="3" type="ORF">FBUS_08927</name>
</gene>
<evidence type="ECO:0000259" key="2">
    <source>
        <dbReference type="PROSITE" id="PS51352"/>
    </source>
</evidence>
<dbReference type="PROSITE" id="PS00194">
    <property type="entry name" value="THIOREDOXIN_1"/>
    <property type="match status" value="1"/>
</dbReference>